<dbReference type="InterPro" id="IPR003018">
    <property type="entry name" value="GAF"/>
</dbReference>
<dbReference type="Pfam" id="PF13185">
    <property type="entry name" value="GAF_2"/>
    <property type="match status" value="1"/>
</dbReference>
<accession>A0A8J7U4W8</accession>
<feature type="domain" description="HD-GYP" evidence="2">
    <location>
        <begin position="436"/>
        <end position="654"/>
    </location>
</feature>
<sequence>MTQEGFTATATLMDRPVLVLTVESGPDYGKSTRFDQPRITLGRAAHNDFTIRDLYVSGNHGVFLRSEDGFWFKDLNSSHGTQVETGGHQVQLHRDGKKLSLLLSNSGTLRLGASSIHFTVQRVYHSEQEAGASGFTLTQASADQFMASAKPREALSQEFSAKDARLKILFNLANRLNGLNHLDQILELVCEAAFKSFSEANLFSVSLKHEQRGLQPILVRTRDLADAGRREVKMSRSMLERVVQTGETVLFFRGEEGGEEEELTESIVQADISSCMCAPLIGQNDMLGVIMLDTRQSNSRFNRNDLNLLCILASNVAFAIERAKLTEDIYRMFEGFVEASVYAIEARDPVTAGHSERVAKYSLALAEAVDQIRTGPYAKQRFTSGELTELRYAALLHDFGKVGVREGVLSKSERLIEDRMKLVEQRFDYIRSIYRQNLLEDLVRDSLAQSMPPDPELYTQIDMRVRAFTKQLGVDLAFLKEASKKWKLTVEDIAVVRRIGGQRIALPNGKTMDFLTAEEVDHLSSPNGTLTEREWEDMRSHVSRSEEILLRIPWNCDLKKVPEIAGAHHEKLNGCGYPRGIKADEIPVRVRILTIADIFDAATAWDRPYCDPLAIEDTTRLLLQQADRGELDRDLVELFKAQAIPRLEHMIPRG</sequence>
<evidence type="ECO:0000313" key="3">
    <source>
        <dbReference type="EMBL" id="MBO1319888.1"/>
    </source>
</evidence>
<dbReference type="InterPro" id="IPR003607">
    <property type="entry name" value="HD/PDEase_dom"/>
</dbReference>
<organism evidence="3 4">
    <name type="scientific">Acanthopleuribacter pedis</name>
    <dbReference type="NCBI Taxonomy" id="442870"/>
    <lineage>
        <taxon>Bacteria</taxon>
        <taxon>Pseudomonadati</taxon>
        <taxon>Acidobacteriota</taxon>
        <taxon>Holophagae</taxon>
        <taxon>Acanthopleuribacterales</taxon>
        <taxon>Acanthopleuribacteraceae</taxon>
        <taxon>Acanthopleuribacter</taxon>
    </lineage>
</organism>
<dbReference type="InterPro" id="IPR037522">
    <property type="entry name" value="HD_GYP_dom"/>
</dbReference>
<evidence type="ECO:0000259" key="2">
    <source>
        <dbReference type="PROSITE" id="PS51832"/>
    </source>
</evidence>
<reference evidence="3" key="1">
    <citation type="submission" date="2021-03" db="EMBL/GenBank/DDBJ databases">
        <authorList>
            <person name="Wang G."/>
        </authorList>
    </citation>
    <scope>NUCLEOTIDE SEQUENCE</scope>
    <source>
        <strain evidence="3">KCTC 12899</strain>
    </source>
</reference>
<keyword evidence="4" id="KW-1185">Reference proteome</keyword>
<dbReference type="EMBL" id="JAFREP010000014">
    <property type="protein sequence ID" value="MBO1319888.1"/>
    <property type="molecule type" value="Genomic_DNA"/>
</dbReference>
<dbReference type="SUPFAM" id="SSF109604">
    <property type="entry name" value="HD-domain/PDEase-like"/>
    <property type="match status" value="1"/>
</dbReference>
<dbReference type="SMART" id="SM00065">
    <property type="entry name" value="GAF"/>
    <property type="match status" value="1"/>
</dbReference>
<gene>
    <name evidence="3" type="ORF">J3U88_15535</name>
</gene>
<dbReference type="Gene3D" id="2.60.200.20">
    <property type="match status" value="1"/>
</dbReference>
<dbReference type="InterPro" id="IPR029016">
    <property type="entry name" value="GAF-like_dom_sf"/>
</dbReference>
<name>A0A8J7U4W8_9BACT</name>
<dbReference type="CDD" id="cd00060">
    <property type="entry name" value="FHA"/>
    <property type="match status" value="1"/>
</dbReference>
<dbReference type="InterPro" id="IPR008984">
    <property type="entry name" value="SMAD_FHA_dom_sf"/>
</dbReference>
<feature type="domain" description="FHA" evidence="1">
    <location>
        <begin position="39"/>
        <end position="84"/>
    </location>
</feature>
<dbReference type="AlphaFoldDB" id="A0A8J7U4W8"/>
<dbReference type="Pfam" id="PF00498">
    <property type="entry name" value="FHA"/>
    <property type="match status" value="1"/>
</dbReference>
<dbReference type="InterPro" id="IPR000253">
    <property type="entry name" value="FHA_dom"/>
</dbReference>
<dbReference type="RefSeq" id="WP_207859839.1">
    <property type="nucleotide sequence ID" value="NZ_JAFREP010000014.1"/>
</dbReference>
<dbReference type="Pfam" id="PF01966">
    <property type="entry name" value="HD"/>
    <property type="match status" value="1"/>
</dbReference>
<dbReference type="Gene3D" id="3.30.450.40">
    <property type="match status" value="1"/>
</dbReference>
<dbReference type="PANTHER" id="PTHR43155:SF2">
    <property type="entry name" value="CYCLIC DI-GMP PHOSPHODIESTERASE PA4108"/>
    <property type="match status" value="1"/>
</dbReference>
<dbReference type="Pfam" id="PF13487">
    <property type="entry name" value="HD_5"/>
    <property type="match status" value="1"/>
</dbReference>
<dbReference type="SUPFAM" id="SSF49879">
    <property type="entry name" value="SMAD/FHA domain"/>
    <property type="match status" value="1"/>
</dbReference>
<evidence type="ECO:0000313" key="4">
    <source>
        <dbReference type="Proteomes" id="UP000664417"/>
    </source>
</evidence>
<comment type="caution">
    <text evidence="3">The sequence shown here is derived from an EMBL/GenBank/DDBJ whole genome shotgun (WGS) entry which is preliminary data.</text>
</comment>
<evidence type="ECO:0000259" key="1">
    <source>
        <dbReference type="PROSITE" id="PS50006"/>
    </source>
</evidence>
<dbReference type="InterPro" id="IPR006674">
    <property type="entry name" value="HD_domain"/>
</dbReference>
<dbReference type="Proteomes" id="UP000664417">
    <property type="component" value="Unassembled WGS sequence"/>
</dbReference>
<dbReference type="PROSITE" id="PS50006">
    <property type="entry name" value="FHA_DOMAIN"/>
    <property type="match status" value="1"/>
</dbReference>
<dbReference type="CDD" id="cd00077">
    <property type="entry name" value="HDc"/>
    <property type="match status" value="1"/>
</dbReference>
<dbReference type="PANTHER" id="PTHR43155">
    <property type="entry name" value="CYCLIC DI-GMP PHOSPHODIESTERASE PA4108-RELATED"/>
    <property type="match status" value="1"/>
</dbReference>
<dbReference type="SUPFAM" id="SSF55781">
    <property type="entry name" value="GAF domain-like"/>
    <property type="match status" value="1"/>
</dbReference>
<dbReference type="PROSITE" id="PS51832">
    <property type="entry name" value="HD_GYP"/>
    <property type="match status" value="1"/>
</dbReference>
<dbReference type="Gene3D" id="1.10.3210.10">
    <property type="entry name" value="Hypothetical protein af1432"/>
    <property type="match status" value="2"/>
</dbReference>
<proteinExistence type="predicted"/>
<dbReference type="SMART" id="SM00471">
    <property type="entry name" value="HDc"/>
    <property type="match status" value="1"/>
</dbReference>
<protein>
    <submittedName>
        <fullName evidence="3">GAF domain-containing protein</fullName>
    </submittedName>
</protein>